<protein>
    <submittedName>
        <fullName evidence="2">PfkB family carbohydrate kinase</fullName>
    </submittedName>
</protein>
<organism evidence="2 3">
    <name type="scientific">Paenibacillus alginolyticus</name>
    <dbReference type="NCBI Taxonomy" id="59839"/>
    <lineage>
        <taxon>Bacteria</taxon>
        <taxon>Bacillati</taxon>
        <taxon>Bacillota</taxon>
        <taxon>Bacilli</taxon>
        <taxon>Bacillales</taxon>
        <taxon>Paenibacillaceae</taxon>
        <taxon>Paenibacillus</taxon>
    </lineage>
</organism>
<accession>A0ABT4G839</accession>
<sequence length="144" mass="15422">MSNSVIVIGTILIDCKGFASTPYLPRRNLGSVRFIHGGVGRNVTESLARIGIDVVMASTVNADSNGQAVVEHLLKCGAGTDYIVQVPERGMELWMAILDENGHLAGSISDMPDLAGLEKLMDEQRDGSLVSILAPDLPFILEIM</sequence>
<name>A0ABT4G839_9BACL</name>
<feature type="domain" description="Carbohydrate kinase PfkB" evidence="1">
    <location>
        <begin position="4"/>
        <end position="102"/>
    </location>
</feature>
<comment type="caution">
    <text evidence="2">The sequence shown here is derived from an EMBL/GenBank/DDBJ whole genome shotgun (WGS) entry which is preliminary data.</text>
</comment>
<reference evidence="2 3" key="1">
    <citation type="submission" date="2022-05" db="EMBL/GenBank/DDBJ databases">
        <title>Genome Sequencing of Bee-Associated Microbes.</title>
        <authorList>
            <person name="Dunlap C."/>
        </authorList>
    </citation>
    <scope>NUCLEOTIDE SEQUENCE [LARGE SCALE GENOMIC DNA]</scope>
    <source>
        <strain evidence="2 3">NRRL B-14421</strain>
    </source>
</reference>
<dbReference type="RefSeq" id="WP_051253542.1">
    <property type="nucleotide sequence ID" value="NZ_JAMDMW010000026.1"/>
</dbReference>
<keyword evidence="3" id="KW-1185">Reference proteome</keyword>
<dbReference type="GO" id="GO:0016301">
    <property type="term" value="F:kinase activity"/>
    <property type="evidence" value="ECO:0007669"/>
    <property type="project" value="UniProtKB-KW"/>
</dbReference>
<evidence type="ECO:0000259" key="1">
    <source>
        <dbReference type="Pfam" id="PF00294"/>
    </source>
</evidence>
<dbReference type="Proteomes" id="UP001527099">
    <property type="component" value="Unassembled WGS sequence"/>
</dbReference>
<keyword evidence="2" id="KW-0808">Transferase</keyword>
<dbReference type="SUPFAM" id="SSF53613">
    <property type="entry name" value="Ribokinase-like"/>
    <property type="match status" value="1"/>
</dbReference>
<dbReference type="InterPro" id="IPR029056">
    <property type="entry name" value="Ribokinase-like"/>
</dbReference>
<dbReference type="EMBL" id="JAMDMX010000011">
    <property type="protein sequence ID" value="MCY9692355.1"/>
    <property type="molecule type" value="Genomic_DNA"/>
</dbReference>
<dbReference type="Pfam" id="PF00294">
    <property type="entry name" value="PfkB"/>
    <property type="match status" value="1"/>
</dbReference>
<dbReference type="InterPro" id="IPR011611">
    <property type="entry name" value="PfkB_dom"/>
</dbReference>
<gene>
    <name evidence="2" type="ORF">M5X19_05445</name>
</gene>
<keyword evidence="2" id="KW-0418">Kinase</keyword>
<dbReference type="Gene3D" id="3.40.1190.20">
    <property type="match status" value="1"/>
</dbReference>
<evidence type="ECO:0000313" key="3">
    <source>
        <dbReference type="Proteomes" id="UP001527099"/>
    </source>
</evidence>
<proteinExistence type="predicted"/>
<evidence type="ECO:0000313" key="2">
    <source>
        <dbReference type="EMBL" id="MCY9692355.1"/>
    </source>
</evidence>